<keyword evidence="7 14" id="KW-0963">Cytoplasm</keyword>
<protein>
    <recommendedName>
        <fullName evidence="6 14">Pantothenate kinase</fullName>
        <ecNumber evidence="5 14">2.7.1.33</ecNumber>
    </recommendedName>
    <alternativeName>
        <fullName evidence="13 14">Pantothenic acid kinase</fullName>
    </alternativeName>
</protein>
<comment type="caution">
    <text evidence="17">The sequence shown here is derived from an EMBL/GenBank/DDBJ whole genome shotgun (WGS) entry which is preliminary data.</text>
</comment>
<evidence type="ECO:0000256" key="3">
    <source>
        <dbReference type="ARBA" id="ARBA00005225"/>
    </source>
</evidence>
<dbReference type="InterPro" id="IPR004566">
    <property type="entry name" value="PanK"/>
</dbReference>
<organism evidence="17 18">
    <name type="scientific">Aerococcus kribbianus</name>
    <dbReference type="NCBI Taxonomy" id="2999064"/>
    <lineage>
        <taxon>Bacteria</taxon>
        <taxon>Bacillati</taxon>
        <taxon>Bacillota</taxon>
        <taxon>Bacilli</taxon>
        <taxon>Lactobacillales</taxon>
        <taxon>Aerococcaceae</taxon>
        <taxon>Aerococcus</taxon>
    </lineage>
</organism>
<evidence type="ECO:0000256" key="2">
    <source>
        <dbReference type="ARBA" id="ARBA00004496"/>
    </source>
</evidence>
<evidence type="ECO:0000256" key="1">
    <source>
        <dbReference type="ARBA" id="ARBA00001206"/>
    </source>
</evidence>
<comment type="pathway">
    <text evidence="3 14 15">Cofactor biosynthesis; coenzyme A biosynthesis; CoA from (R)-pantothenate: step 1/5.</text>
</comment>
<comment type="similarity">
    <text evidence="4 14 15">Belongs to the prokaryotic pantothenate kinase family.</text>
</comment>
<evidence type="ECO:0000256" key="4">
    <source>
        <dbReference type="ARBA" id="ARBA00006087"/>
    </source>
</evidence>
<dbReference type="GO" id="GO:0005737">
    <property type="term" value="C:cytoplasm"/>
    <property type="evidence" value="ECO:0007669"/>
    <property type="project" value="UniProtKB-SubCell"/>
</dbReference>
<dbReference type="PANTHER" id="PTHR10285">
    <property type="entry name" value="URIDINE KINASE"/>
    <property type="match status" value="1"/>
</dbReference>
<evidence type="ECO:0000256" key="14">
    <source>
        <dbReference type="HAMAP-Rule" id="MF_00215"/>
    </source>
</evidence>
<dbReference type="HAMAP" id="MF_00215">
    <property type="entry name" value="Pantothen_kinase_1"/>
    <property type="match status" value="1"/>
</dbReference>
<dbReference type="Pfam" id="PF00485">
    <property type="entry name" value="PRK"/>
    <property type="match status" value="1"/>
</dbReference>
<dbReference type="PIRSF" id="PIRSF000545">
    <property type="entry name" value="Pantothenate_kin"/>
    <property type="match status" value="1"/>
</dbReference>
<dbReference type="Proteomes" id="UP001146670">
    <property type="component" value="Unassembled WGS sequence"/>
</dbReference>
<dbReference type="InterPro" id="IPR006083">
    <property type="entry name" value="PRK/URK"/>
</dbReference>
<evidence type="ECO:0000256" key="7">
    <source>
        <dbReference type="ARBA" id="ARBA00022490"/>
    </source>
</evidence>
<evidence type="ECO:0000256" key="6">
    <source>
        <dbReference type="ARBA" id="ARBA00015080"/>
    </source>
</evidence>
<keyword evidence="11 14" id="KW-0067">ATP-binding</keyword>
<keyword evidence="8 14" id="KW-0808">Transferase</keyword>
<dbReference type="EC" id="2.7.1.33" evidence="5 14"/>
<evidence type="ECO:0000256" key="13">
    <source>
        <dbReference type="ARBA" id="ARBA00032866"/>
    </source>
</evidence>
<evidence type="ECO:0000256" key="8">
    <source>
        <dbReference type="ARBA" id="ARBA00022679"/>
    </source>
</evidence>
<sequence length="311" mass="36700">MQENRDYYVIERDEWNAYLTNELSNRQVTITDQQLERITSLNDVLSRKDAFEVYKPLTELVDIYKQNYEELTRKRDRFLGISRKMPPFIIGIAGGVAVGKSTAARLLKIFLSQVYPDLNVDLVTTDGFLYSTEELERRNILNRKGFPESYNMQKLISFLKDIKNNVTNIQYPTYSHEVYDIIPGELQELVNPDIVIVEGINILQFPSNTNIYVSDFFDLSIYVDADAGLIEKWFYQRFELLVDKAKNKPDDYYHRFSKMDKPDAIYYAHKVWQEINLVNLEENILPTRNNADIVIHKENNHKINQLWLKKY</sequence>
<dbReference type="Gene3D" id="3.40.50.300">
    <property type="entry name" value="P-loop containing nucleotide triphosphate hydrolases"/>
    <property type="match status" value="1"/>
</dbReference>
<evidence type="ECO:0000256" key="9">
    <source>
        <dbReference type="ARBA" id="ARBA00022741"/>
    </source>
</evidence>
<keyword evidence="9 14" id="KW-0547">Nucleotide-binding</keyword>
<feature type="domain" description="Phosphoribulokinase/uridine kinase" evidence="16">
    <location>
        <begin position="89"/>
        <end position="229"/>
    </location>
</feature>
<evidence type="ECO:0000259" key="16">
    <source>
        <dbReference type="Pfam" id="PF00485"/>
    </source>
</evidence>
<evidence type="ECO:0000256" key="11">
    <source>
        <dbReference type="ARBA" id="ARBA00022840"/>
    </source>
</evidence>
<keyword evidence="10 14" id="KW-0418">Kinase</keyword>
<evidence type="ECO:0000256" key="15">
    <source>
        <dbReference type="RuleBase" id="RU003530"/>
    </source>
</evidence>
<evidence type="ECO:0000313" key="17">
    <source>
        <dbReference type="EMBL" id="MCZ0725009.1"/>
    </source>
</evidence>
<dbReference type="GO" id="GO:0015937">
    <property type="term" value="P:coenzyme A biosynthetic process"/>
    <property type="evidence" value="ECO:0007669"/>
    <property type="project" value="UniProtKB-UniRule"/>
</dbReference>
<evidence type="ECO:0000313" key="18">
    <source>
        <dbReference type="Proteomes" id="UP001146670"/>
    </source>
</evidence>
<dbReference type="GO" id="GO:0004594">
    <property type="term" value="F:pantothenate kinase activity"/>
    <property type="evidence" value="ECO:0007669"/>
    <property type="project" value="UniProtKB-UniRule"/>
</dbReference>
<comment type="subcellular location">
    <subcellularLocation>
        <location evidence="2 14 15">Cytoplasm</location>
    </subcellularLocation>
</comment>
<keyword evidence="12 14" id="KW-0173">Coenzyme A biosynthesis</keyword>
<name>A0A9X3JG17_9LACT</name>
<proteinExistence type="inferred from homology"/>
<comment type="caution">
    <text evidence="14">Lacks conserved residue(s) required for the propagation of feature annotation.</text>
</comment>
<dbReference type="InterPro" id="IPR027417">
    <property type="entry name" value="P-loop_NTPase"/>
</dbReference>
<evidence type="ECO:0000256" key="12">
    <source>
        <dbReference type="ARBA" id="ARBA00022993"/>
    </source>
</evidence>
<dbReference type="CDD" id="cd02025">
    <property type="entry name" value="PanK"/>
    <property type="match status" value="1"/>
</dbReference>
<keyword evidence="18" id="KW-1185">Reference proteome</keyword>
<comment type="catalytic activity">
    <reaction evidence="1 14 15">
        <text>(R)-pantothenate + ATP = (R)-4'-phosphopantothenate + ADP + H(+)</text>
        <dbReference type="Rhea" id="RHEA:16373"/>
        <dbReference type="ChEBI" id="CHEBI:10986"/>
        <dbReference type="ChEBI" id="CHEBI:15378"/>
        <dbReference type="ChEBI" id="CHEBI:29032"/>
        <dbReference type="ChEBI" id="CHEBI:30616"/>
        <dbReference type="ChEBI" id="CHEBI:456216"/>
        <dbReference type="EC" id="2.7.1.33"/>
    </reaction>
</comment>
<reference evidence="17" key="1">
    <citation type="submission" date="2022-12" db="EMBL/GenBank/DDBJ databases">
        <title>Description and comparative metabolic analysis of Aerococcus sp. nov., isolated from the feces of a pig.</title>
        <authorList>
            <person name="Chang Y.-H."/>
        </authorList>
    </citation>
    <scope>NUCLEOTIDE SEQUENCE</scope>
    <source>
        <strain evidence="17">YH-aer222</strain>
    </source>
</reference>
<accession>A0A9X3JG17</accession>
<gene>
    <name evidence="14 17" type="primary">coaA</name>
    <name evidence="17" type="ORF">OW157_00320</name>
</gene>
<dbReference type="SUPFAM" id="SSF52540">
    <property type="entry name" value="P-loop containing nucleoside triphosphate hydrolases"/>
    <property type="match status" value="1"/>
</dbReference>
<dbReference type="EMBL" id="JAPRFR010000001">
    <property type="protein sequence ID" value="MCZ0725009.1"/>
    <property type="molecule type" value="Genomic_DNA"/>
</dbReference>
<dbReference type="NCBIfam" id="TIGR00554">
    <property type="entry name" value="panK_bact"/>
    <property type="match status" value="1"/>
</dbReference>
<evidence type="ECO:0000256" key="10">
    <source>
        <dbReference type="ARBA" id="ARBA00022777"/>
    </source>
</evidence>
<dbReference type="RefSeq" id="WP_268751334.1">
    <property type="nucleotide sequence ID" value="NZ_JAPRFQ010000001.1"/>
</dbReference>
<evidence type="ECO:0000256" key="5">
    <source>
        <dbReference type="ARBA" id="ARBA00012102"/>
    </source>
</evidence>
<dbReference type="AlphaFoldDB" id="A0A9X3JG17"/>
<dbReference type="GO" id="GO:0005524">
    <property type="term" value="F:ATP binding"/>
    <property type="evidence" value="ECO:0007669"/>
    <property type="project" value="UniProtKB-UniRule"/>
</dbReference>